<comment type="caution">
    <text evidence="1">The sequence shown here is derived from an EMBL/GenBank/DDBJ whole genome shotgun (WGS) entry which is preliminary data.</text>
</comment>
<keyword evidence="2" id="KW-1185">Reference proteome</keyword>
<feature type="non-terminal residue" evidence="1">
    <location>
        <position position="56"/>
    </location>
</feature>
<proteinExistence type="predicted"/>
<organism evidence="1 2">
    <name type="scientific">Racocetra fulgida</name>
    <dbReference type="NCBI Taxonomy" id="60492"/>
    <lineage>
        <taxon>Eukaryota</taxon>
        <taxon>Fungi</taxon>
        <taxon>Fungi incertae sedis</taxon>
        <taxon>Mucoromycota</taxon>
        <taxon>Glomeromycotina</taxon>
        <taxon>Glomeromycetes</taxon>
        <taxon>Diversisporales</taxon>
        <taxon>Gigasporaceae</taxon>
        <taxon>Racocetra</taxon>
    </lineage>
</organism>
<dbReference type="AlphaFoldDB" id="A0A9N9JLV9"/>
<dbReference type="Proteomes" id="UP000789396">
    <property type="component" value="Unassembled WGS sequence"/>
</dbReference>
<dbReference type="OrthoDB" id="2399739at2759"/>
<accession>A0A9N9JLV9</accession>
<name>A0A9N9JLV9_9GLOM</name>
<feature type="non-terminal residue" evidence="1">
    <location>
        <position position="1"/>
    </location>
</feature>
<sequence>ELIAIINSILISLPDLQRTKYTNLKNKTKVALLKILQEIRDLNGAKEAIDEENTNE</sequence>
<dbReference type="EMBL" id="CAJVPZ010058578">
    <property type="protein sequence ID" value="CAG8788170.1"/>
    <property type="molecule type" value="Genomic_DNA"/>
</dbReference>
<gene>
    <name evidence="1" type="ORF">RFULGI_LOCUS16470</name>
</gene>
<reference evidence="1" key="1">
    <citation type="submission" date="2021-06" db="EMBL/GenBank/DDBJ databases">
        <authorList>
            <person name="Kallberg Y."/>
            <person name="Tangrot J."/>
            <person name="Rosling A."/>
        </authorList>
    </citation>
    <scope>NUCLEOTIDE SEQUENCE</scope>
    <source>
        <strain evidence="1">IN212</strain>
    </source>
</reference>
<evidence type="ECO:0000313" key="2">
    <source>
        <dbReference type="Proteomes" id="UP000789396"/>
    </source>
</evidence>
<evidence type="ECO:0000313" key="1">
    <source>
        <dbReference type="EMBL" id="CAG8788170.1"/>
    </source>
</evidence>
<protein>
    <submittedName>
        <fullName evidence="1">18857_t:CDS:1</fullName>
    </submittedName>
</protein>